<feature type="domain" description="AP2/ERF" evidence="10">
    <location>
        <begin position="138"/>
        <end position="204"/>
    </location>
</feature>
<keyword evidence="6" id="KW-0804">Transcription</keyword>
<dbReference type="Pfam" id="PF00847">
    <property type="entry name" value="AP2"/>
    <property type="match status" value="1"/>
</dbReference>
<evidence type="ECO:0000256" key="2">
    <source>
        <dbReference type="ARBA" id="ARBA00023015"/>
    </source>
</evidence>
<keyword evidence="2" id="KW-0805">Transcription regulation</keyword>
<feature type="compositionally biased region" description="Basic and acidic residues" evidence="9">
    <location>
        <begin position="101"/>
        <end position="113"/>
    </location>
</feature>
<proteinExistence type="inferred from homology"/>
<sequence>MSLFLSSLMCPVSLVKPAKPRRPRARRRRRRKEKREREIDQSTLSLHRDVKEGVFGASLKDKAMSFGNEDKDEESSRNSKQRKRRPHDARIVVSEVLAKWRNGDRPEDNAEGKQKRRRKGSKRGCMAGKGGPENSACKYRGVRQRVWGKWVAEIRKPASNDAENNRKGSGRLWLGTFDSAIEAAHAYDEAARVFYGSSAILNFPDQSGSETMGSSSCSSAAGNMNCFKTESPDFQEEFRDEAAQLTVFKMNQLPVAKDAIEEEMIKREDGETACIFSESFNVSPRLDWQNGLLKSMDTEALKISGVFSTHRQSELISSAFMLSETQHQEELGYPDVDDLIDLITFDEETEDLMTALFTEL</sequence>
<dbReference type="AlphaFoldDB" id="A0A9Q1GT95"/>
<evidence type="ECO:0000256" key="7">
    <source>
        <dbReference type="ARBA" id="ARBA00023242"/>
    </source>
</evidence>
<dbReference type="GO" id="GO:0006950">
    <property type="term" value="P:response to stress"/>
    <property type="evidence" value="ECO:0007669"/>
    <property type="project" value="TreeGrafter"/>
</dbReference>
<evidence type="ECO:0000256" key="8">
    <source>
        <dbReference type="ARBA" id="ARBA00024343"/>
    </source>
</evidence>
<comment type="caution">
    <text evidence="11">The sequence shown here is derived from an EMBL/GenBank/DDBJ whole genome shotgun (WGS) entry which is preliminary data.</text>
</comment>
<dbReference type="SMART" id="SM00380">
    <property type="entry name" value="AP2"/>
    <property type="match status" value="1"/>
</dbReference>
<dbReference type="PANTHER" id="PTHR31241:SF62">
    <property type="entry name" value="DEHYDRATION-RESPONSIVE ELEMENT-BINDING PROTEIN 2D"/>
    <property type="match status" value="1"/>
</dbReference>
<keyword evidence="5" id="KW-0010">Activator</keyword>
<evidence type="ECO:0000256" key="4">
    <source>
        <dbReference type="ARBA" id="ARBA00023125"/>
    </source>
</evidence>
<keyword evidence="4" id="KW-0238">DNA-binding</keyword>
<dbReference type="FunFam" id="3.30.730.10:FF:000001">
    <property type="entry name" value="Ethylene-responsive transcription factor 2"/>
    <property type="match status" value="1"/>
</dbReference>
<organism evidence="11 12">
    <name type="scientific">Carnegiea gigantea</name>
    <dbReference type="NCBI Taxonomy" id="171969"/>
    <lineage>
        <taxon>Eukaryota</taxon>
        <taxon>Viridiplantae</taxon>
        <taxon>Streptophyta</taxon>
        <taxon>Embryophyta</taxon>
        <taxon>Tracheophyta</taxon>
        <taxon>Spermatophyta</taxon>
        <taxon>Magnoliopsida</taxon>
        <taxon>eudicotyledons</taxon>
        <taxon>Gunneridae</taxon>
        <taxon>Pentapetalae</taxon>
        <taxon>Caryophyllales</taxon>
        <taxon>Cactineae</taxon>
        <taxon>Cactaceae</taxon>
        <taxon>Cactoideae</taxon>
        <taxon>Echinocereeae</taxon>
        <taxon>Carnegiea</taxon>
    </lineage>
</organism>
<evidence type="ECO:0000313" key="12">
    <source>
        <dbReference type="Proteomes" id="UP001153076"/>
    </source>
</evidence>
<feature type="region of interest" description="Disordered" evidence="9">
    <location>
        <begin position="16"/>
        <end position="132"/>
    </location>
</feature>
<evidence type="ECO:0000313" key="11">
    <source>
        <dbReference type="EMBL" id="KAJ8425713.1"/>
    </source>
</evidence>
<keyword evidence="12" id="KW-1185">Reference proteome</keyword>
<evidence type="ECO:0000256" key="5">
    <source>
        <dbReference type="ARBA" id="ARBA00023159"/>
    </source>
</evidence>
<dbReference type="GO" id="GO:0005634">
    <property type="term" value="C:nucleus"/>
    <property type="evidence" value="ECO:0007669"/>
    <property type="project" value="UniProtKB-SubCell"/>
</dbReference>
<dbReference type="GO" id="GO:0003700">
    <property type="term" value="F:DNA-binding transcription factor activity"/>
    <property type="evidence" value="ECO:0007669"/>
    <property type="project" value="InterPro"/>
</dbReference>
<dbReference type="CDD" id="cd00018">
    <property type="entry name" value="AP2"/>
    <property type="match status" value="1"/>
</dbReference>
<evidence type="ECO:0000256" key="6">
    <source>
        <dbReference type="ARBA" id="ARBA00023163"/>
    </source>
</evidence>
<dbReference type="InterPro" id="IPR036955">
    <property type="entry name" value="AP2/ERF_dom_sf"/>
</dbReference>
<feature type="compositionally biased region" description="Basic residues" evidence="9">
    <location>
        <begin position="18"/>
        <end position="34"/>
    </location>
</feature>
<dbReference type="PRINTS" id="PR00367">
    <property type="entry name" value="ETHRSPELEMNT"/>
</dbReference>
<evidence type="ECO:0000256" key="9">
    <source>
        <dbReference type="SAM" id="MobiDB-lite"/>
    </source>
</evidence>
<comment type="subcellular location">
    <subcellularLocation>
        <location evidence="1">Nucleus</location>
    </subcellularLocation>
</comment>
<evidence type="ECO:0000256" key="1">
    <source>
        <dbReference type="ARBA" id="ARBA00004123"/>
    </source>
</evidence>
<dbReference type="GO" id="GO:0045893">
    <property type="term" value="P:positive regulation of DNA-templated transcription"/>
    <property type="evidence" value="ECO:0007669"/>
    <property type="project" value="TreeGrafter"/>
</dbReference>
<name>A0A9Q1GT95_9CARY</name>
<reference evidence="11" key="1">
    <citation type="submission" date="2022-04" db="EMBL/GenBank/DDBJ databases">
        <title>Carnegiea gigantea Genome sequencing and assembly v2.</title>
        <authorList>
            <person name="Copetti D."/>
            <person name="Sanderson M.J."/>
            <person name="Burquez A."/>
            <person name="Wojciechowski M.F."/>
        </authorList>
    </citation>
    <scope>NUCLEOTIDE SEQUENCE</scope>
    <source>
        <strain evidence="11">SGP5-SGP5p</strain>
        <tissue evidence="11">Aerial part</tissue>
    </source>
</reference>
<dbReference type="PROSITE" id="PS51032">
    <property type="entry name" value="AP2_ERF"/>
    <property type="match status" value="1"/>
</dbReference>
<dbReference type="Gene3D" id="3.30.730.10">
    <property type="entry name" value="AP2/ERF domain"/>
    <property type="match status" value="1"/>
</dbReference>
<protein>
    <recommendedName>
        <fullName evidence="10">AP2/ERF domain-containing protein</fullName>
    </recommendedName>
</protein>
<dbReference type="InterPro" id="IPR001471">
    <property type="entry name" value="AP2/ERF_dom"/>
</dbReference>
<dbReference type="SUPFAM" id="SSF54171">
    <property type="entry name" value="DNA-binding domain"/>
    <property type="match status" value="1"/>
</dbReference>
<dbReference type="OrthoDB" id="550883at2759"/>
<accession>A0A9Q1GT95</accession>
<keyword evidence="7" id="KW-0539">Nucleus</keyword>
<gene>
    <name evidence="11" type="ORF">Cgig2_009484</name>
</gene>
<dbReference type="InterPro" id="IPR016177">
    <property type="entry name" value="DNA-bd_dom_sf"/>
</dbReference>
<feature type="compositionally biased region" description="Basic and acidic residues" evidence="9">
    <location>
        <begin position="35"/>
        <end position="52"/>
    </location>
</feature>
<dbReference type="PANTHER" id="PTHR31241">
    <property type="entry name" value="DEHYDRATION-RESPONSIVE ELEMENT-BINDING PROTEIN 2C"/>
    <property type="match status" value="1"/>
</dbReference>
<dbReference type="GO" id="GO:0000976">
    <property type="term" value="F:transcription cis-regulatory region binding"/>
    <property type="evidence" value="ECO:0007669"/>
    <property type="project" value="TreeGrafter"/>
</dbReference>
<evidence type="ECO:0000259" key="10">
    <source>
        <dbReference type="PROSITE" id="PS51032"/>
    </source>
</evidence>
<keyword evidence="3" id="KW-0346">Stress response</keyword>
<dbReference type="EMBL" id="JAKOGI010001420">
    <property type="protein sequence ID" value="KAJ8425713.1"/>
    <property type="molecule type" value="Genomic_DNA"/>
</dbReference>
<comment type="similarity">
    <text evidence="8">Belongs to the AP2/ERF transcription factor family. ERF subfamily.</text>
</comment>
<dbReference type="Proteomes" id="UP001153076">
    <property type="component" value="Unassembled WGS sequence"/>
</dbReference>
<evidence type="ECO:0000256" key="3">
    <source>
        <dbReference type="ARBA" id="ARBA00023016"/>
    </source>
</evidence>